<reference evidence="1 2" key="1">
    <citation type="submission" date="2018-04" db="EMBL/GenBank/DDBJ databases">
        <title>Draft genome sequence of Pseudomonas syringae pv. actinidiae biovar 1 strains isolated from kiwifruit in Kagawa prefecture.</title>
        <authorList>
            <person name="Tabuchi M."/>
            <person name="Saito M."/>
            <person name="Fujiwara S."/>
            <person name="Sasa N."/>
            <person name="Akimitsu K."/>
            <person name="Gomi K."/>
            <person name="Konishi-Sugita S."/>
            <person name="Hamano K."/>
            <person name="Kataoka I."/>
        </authorList>
    </citation>
    <scope>NUCLEOTIDE SEQUENCE [LARGE SCALE GENOMIC DNA]</scope>
    <source>
        <strain evidence="1 2">MAFF212206</strain>
    </source>
</reference>
<proteinExistence type="predicted"/>
<dbReference type="AlphaFoldDB" id="A0A2V0QCZ0"/>
<evidence type="ECO:0000313" key="1">
    <source>
        <dbReference type="EMBL" id="GBH10976.1"/>
    </source>
</evidence>
<dbReference type="EMBL" id="BGJZ01000217">
    <property type="protein sequence ID" value="GBH10976.1"/>
    <property type="molecule type" value="Genomic_DNA"/>
</dbReference>
<protein>
    <submittedName>
        <fullName evidence="1">Uncharacterized protein</fullName>
    </submittedName>
</protein>
<evidence type="ECO:0000313" key="2">
    <source>
        <dbReference type="Proteomes" id="UP000247480"/>
    </source>
</evidence>
<organism evidence="1 2">
    <name type="scientific">Pseudomonas syringae pv. actinidiae</name>
    <dbReference type="NCBI Taxonomy" id="103796"/>
    <lineage>
        <taxon>Bacteria</taxon>
        <taxon>Pseudomonadati</taxon>
        <taxon>Pseudomonadota</taxon>
        <taxon>Gammaproteobacteria</taxon>
        <taxon>Pseudomonadales</taxon>
        <taxon>Pseudomonadaceae</taxon>
        <taxon>Pseudomonas</taxon>
        <taxon>Pseudomonas syringae</taxon>
    </lineage>
</organism>
<accession>A0A2V0QCZ0</accession>
<comment type="caution">
    <text evidence="1">The sequence shown here is derived from an EMBL/GenBank/DDBJ whole genome shotgun (WGS) entry which is preliminary data.</text>
</comment>
<sequence>MIYYHRQSTPLSVGPQLDSSPIVPTIKNIPT</sequence>
<dbReference type="Proteomes" id="UP000247480">
    <property type="component" value="Unassembled WGS sequence"/>
</dbReference>
<gene>
    <name evidence="1" type="ORF">KPSA1_04405</name>
</gene>
<name>A0A2V0QCZ0_PSESF</name>